<keyword evidence="4" id="KW-1185">Reference proteome</keyword>
<dbReference type="NCBIfam" id="NF037959">
    <property type="entry name" value="MFS_SpdSyn"/>
    <property type="match status" value="1"/>
</dbReference>
<dbReference type="Proteomes" id="UP000000343">
    <property type="component" value="Chromosome"/>
</dbReference>
<feature type="transmembrane region" description="Helical" evidence="2">
    <location>
        <begin position="239"/>
        <end position="257"/>
    </location>
</feature>
<protein>
    <submittedName>
        <fullName evidence="3">Integral membrane protein-like protein</fullName>
    </submittedName>
</protein>
<evidence type="ECO:0000313" key="3">
    <source>
        <dbReference type="EMBL" id="ADW67488.1"/>
    </source>
</evidence>
<feature type="transmembrane region" description="Helical" evidence="2">
    <location>
        <begin position="269"/>
        <end position="286"/>
    </location>
</feature>
<feature type="transmembrane region" description="Helical" evidence="2">
    <location>
        <begin position="213"/>
        <end position="233"/>
    </location>
</feature>
<dbReference type="GO" id="GO:0006596">
    <property type="term" value="P:polyamine biosynthetic process"/>
    <property type="evidence" value="ECO:0007669"/>
    <property type="project" value="UniProtKB-KW"/>
</dbReference>
<keyword evidence="2" id="KW-0472">Membrane</keyword>
<feature type="transmembrane region" description="Helical" evidence="2">
    <location>
        <begin position="71"/>
        <end position="91"/>
    </location>
</feature>
<organism evidence="4">
    <name type="scientific">Granulicella tundricola (strain ATCC BAA-1859 / DSM 23138 / MP5ACTX9)</name>
    <dbReference type="NCBI Taxonomy" id="1198114"/>
    <lineage>
        <taxon>Bacteria</taxon>
        <taxon>Pseudomonadati</taxon>
        <taxon>Acidobacteriota</taxon>
        <taxon>Terriglobia</taxon>
        <taxon>Terriglobales</taxon>
        <taxon>Acidobacteriaceae</taxon>
        <taxon>Granulicella</taxon>
    </lineage>
</organism>
<dbReference type="PANTHER" id="PTHR43317">
    <property type="entry name" value="THERMOSPERMINE SYNTHASE ACAULIS5"/>
    <property type="match status" value="1"/>
</dbReference>
<dbReference type="AlphaFoldDB" id="E8WXF5"/>
<dbReference type="OrthoDB" id="9761985at2"/>
<keyword evidence="1" id="KW-0620">Polyamine biosynthesis</keyword>
<accession>E8WXF5</accession>
<dbReference type="RefSeq" id="WP_013578816.1">
    <property type="nucleotide sequence ID" value="NC_015064.1"/>
</dbReference>
<keyword evidence="2" id="KW-1133">Transmembrane helix</keyword>
<feature type="transmembrane region" description="Helical" evidence="2">
    <location>
        <begin position="141"/>
        <end position="159"/>
    </location>
</feature>
<dbReference type="STRING" id="1198114.AciX9_0416"/>
<feature type="transmembrane region" description="Helical" evidence="2">
    <location>
        <begin position="382"/>
        <end position="403"/>
    </location>
</feature>
<dbReference type="KEGG" id="acm:AciX9_0416"/>
<dbReference type="HOGENOM" id="CLU_021206_0_0_0"/>
<proteinExistence type="predicted"/>
<dbReference type="PaxDb" id="1198114-AciX9_0416"/>
<gene>
    <name evidence="3" type="ordered locus">AciX9_0416</name>
</gene>
<feature type="transmembrane region" description="Helical" evidence="2">
    <location>
        <begin position="171"/>
        <end position="192"/>
    </location>
</feature>
<feature type="transmembrane region" description="Helical" evidence="2">
    <location>
        <begin position="359"/>
        <end position="375"/>
    </location>
</feature>
<evidence type="ECO:0000256" key="1">
    <source>
        <dbReference type="ARBA" id="ARBA00023115"/>
    </source>
</evidence>
<name>E8WXF5_GRATM</name>
<keyword evidence="2" id="KW-0812">Transmembrane</keyword>
<feature type="transmembrane region" description="Helical" evidence="2">
    <location>
        <begin position="39"/>
        <end position="59"/>
    </location>
</feature>
<dbReference type="EMBL" id="CP002480">
    <property type="protein sequence ID" value="ADW67488.1"/>
    <property type="molecule type" value="Genomic_DNA"/>
</dbReference>
<dbReference type="PANTHER" id="PTHR43317:SF1">
    <property type="entry name" value="THERMOSPERMINE SYNTHASE ACAULIS5"/>
    <property type="match status" value="1"/>
</dbReference>
<evidence type="ECO:0000256" key="2">
    <source>
        <dbReference type="SAM" id="Phobius"/>
    </source>
</evidence>
<feature type="transmembrane region" description="Helical" evidence="2">
    <location>
        <begin position="103"/>
        <end position="129"/>
    </location>
</feature>
<feature type="transmembrane region" description="Helical" evidence="2">
    <location>
        <begin position="292"/>
        <end position="316"/>
    </location>
</feature>
<reference evidence="4" key="1">
    <citation type="submission" date="2011-01" db="EMBL/GenBank/DDBJ databases">
        <title>Complete sequence of chromosome of Acidobacterium sp. MP5ACTX9.</title>
        <authorList>
            <consortium name="US DOE Joint Genome Institute"/>
            <person name="Lucas S."/>
            <person name="Copeland A."/>
            <person name="Lapidus A."/>
            <person name="Cheng J.-F."/>
            <person name="Goodwin L."/>
            <person name="Pitluck S."/>
            <person name="Teshima H."/>
            <person name="Detter J.C."/>
            <person name="Han C."/>
            <person name="Tapia R."/>
            <person name="Land M."/>
            <person name="Hauser L."/>
            <person name="Kyrpides N."/>
            <person name="Ivanova N."/>
            <person name="Ovchinnikova G."/>
            <person name="Pagani I."/>
            <person name="Rawat S.R."/>
            <person name="Mannisto M."/>
            <person name="Haggblom M.M."/>
            <person name="Woyke T."/>
        </authorList>
    </citation>
    <scope>NUCLEOTIDE SEQUENCE [LARGE SCALE GENOMIC DNA]</scope>
    <source>
        <strain evidence="4">MP5ACTX9</strain>
    </source>
</reference>
<sequence>MTSNRLLYGVTIFTSAFLLFLVEPMAAKALLPILGGSSAVWITCLVFFQTMLLAGYLYAHWLSRGGPRHRLAHLILLAAAIVALALATHITPSGSSAHPILTIFRTLTITIGLPFLLLASTSPLLQVWLSRRESSTVPYRLFALSNLGSLLGLLAYPILIEPHLTLRAQHALWTAAFTLFAILSTLITTRSQSPTSTPIQSPTYIPTTPRTRLLWFLLPMTAAVQLAAVTAHLTSNVAAIPLLWMLPLAAYLLSFILAFETPRLYQRSIILRVLVIMIASLAWLLTKTDVSLPIGIAIPFFLIELFLAAFFAHAEAHKIRPSTPQESTLFYLLVAAGGVAGTFFVGILSPLLFRSNYDLALAFLLTSALAAYITWREAPAYRILWSAATLGMIALIVALHIAYARQALFQGRNFYGTLRVLRESSPAGPVRMLMNGTIQHGTQILDRPDLETTPTTYYAEDSGAGLAIRSIPTDHPRNIGVIGLGVGTLAAYGTPAYGGRPGDHIHFYEINPLVKPIASYWFWYMRNTQAQVAITEGDGRASLHAAPPQHFDVLVIDAFSGDAIPLHLLTIEAMQEYRRHLAPGGVLAFHVSNQYLNLAPEIAALAQAVNMTPRRIESPAQPQRGEYLATWVLAADTPTYFDQPLLATHTTPIATTLKPWTDDYSALLPVVEWGYR</sequence>
<dbReference type="Gene3D" id="3.40.50.150">
    <property type="entry name" value="Vaccinia Virus protein VP39"/>
    <property type="match status" value="1"/>
</dbReference>
<dbReference type="InterPro" id="IPR029063">
    <property type="entry name" value="SAM-dependent_MTases_sf"/>
</dbReference>
<dbReference type="eggNOG" id="COG4122">
    <property type="taxonomic scope" value="Bacteria"/>
</dbReference>
<dbReference type="SUPFAM" id="SSF53335">
    <property type="entry name" value="S-adenosyl-L-methionine-dependent methyltransferases"/>
    <property type="match status" value="1"/>
</dbReference>
<feature type="transmembrane region" description="Helical" evidence="2">
    <location>
        <begin position="328"/>
        <end position="353"/>
    </location>
</feature>
<evidence type="ECO:0000313" key="4">
    <source>
        <dbReference type="Proteomes" id="UP000000343"/>
    </source>
</evidence>